<dbReference type="Gene3D" id="3.40.630.30">
    <property type="match status" value="1"/>
</dbReference>
<comment type="caution">
    <text evidence="2">The sequence shown here is derived from an EMBL/GenBank/DDBJ whole genome shotgun (WGS) entry which is preliminary data.</text>
</comment>
<dbReference type="EMBL" id="BMNQ01000034">
    <property type="protein sequence ID" value="GGJ99942.1"/>
    <property type="molecule type" value="Genomic_DNA"/>
</dbReference>
<dbReference type="PANTHER" id="PTHR43617:SF2">
    <property type="entry name" value="UPF0039 PROTEIN SLL0451"/>
    <property type="match status" value="1"/>
</dbReference>
<dbReference type="Proteomes" id="UP000658382">
    <property type="component" value="Unassembled WGS sequence"/>
</dbReference>
<dbReference type="PANTHER" id="PTHR43617">
    <property type="entry name" value="L-AMINO ACID N-ACETYLTRANSFERASE"/>
    <property type="match status" value="1"/>
</dbReference>
<feature type="domain" description="N-acetyltransferase" evidence="1">
    <location>
        <begin position="2"/>
        <end position="152"/>
    </location>
</feature>
<sequence length="172" mass="18965">MYNIREEHKNDIADITKVNNSAFEQESEGSMVEAIRETNNFDPHLSLVAETETGEIVGHILFSVVTIATKEGAAKTLALAPMSVKPQYQKQGIGSSLVKQGLRRCKDLGYSSVIVLGHADYYPRFGFIPASKKGIKPPFEVADEFFMVYETKTGALDNVEGTVNYPDAFLDV</sequence>
<gene>
    <name evidence="2" type="ORF">GCM10007063_22910</name>
</gene>
<dbReference type="GO" id="GO:0016747">
    <property type="term" value="F:acyltransferase activity, transferring groups other than amino-acyl groups"/>
    <property type="evidence" value="ECO:0007669"/>
    <property type="project" value="InterPro"/>
</dbReference>
<dbReference type="Pfam" id="PF00583">
    <property type="entry name" value="Acetyltransf_1"/>
    <property type="match status" value="1"/>
</dbReference>
<evidence type="ECO:0000259" key="1">
    <source>
        <dbReference type="PROSITE" id="PS51186"/>
    </source>
</evidence>
<dbReference type="SUPFAM" id="SSF55729">
    <property type="entry name" value="Acyl-CoA N-acyltransferases (Nat)"/>
    <property type="match status" value="1"/>
</dbReference>
<organism evidence="2 3">
    <name type="scientific">Lentibacillus kapialis</name>
    <dbReference type="NCBI Taxonomy" id="340214"/>
    <lineage>
        <taxon>Bacteria</taxon>
        <taxon>Bacillati</taxon>
        <taxon>Bacillota</taxon>
        <taxon>Bacilli</taxon>
        <taxon>Bacillales</taxon>
        <taxon>Bacillaceae</taxon>
        <taxon>Lentibacillus</taxon>
    </lineage>
</organism>
<evidence type="ECO:0000313" key="2">
    <source>
        <dbReference type="EMBL" id="GGJ99942.1"/>
    </source>
</evidence>
<dbReference type="InterPro" id="IPR000182">
    <property type="entry name" value="GNAT_dom"/>
</dbReference>
<dbReference type="InterPro" id="IPR050276">
    <property type="entry name" value="MshD_Acetyltransferase"/>
</dbReference>
<keyword evidence="3" id="KW-1185">Reference proteome</keyword>
<dbReference type="CDD" id="cd04301">
    <property type="entry name" value="NAT_SF"/>
    <property type="match status" value="1"/>
</dbReference>
<dbReference type="RefSeq" id="WP_229671787.1">
    <property type="nucleotide sequence ID" value="NZ_BMNQ01000034.1"/>
</dbReference>
<dbReference type="PROSITE" id="PS51186">
    <property type="entry name" value="GNAT"/>
    <property type="match status" value="1"/>
</dbReference>
<protein>
    <submittedName>
        <fullName evidence="2">N-acetyltransferase</fullName>
    </submittedName>
</protein>
<accession>A0A917PYU6</accession>
<reference evidence="2" key="1">
    <citation type="journal article" date="2014" name="Int. J. Syst. Evol. Microbiol.">
        <title>Complete genome sequence of Corynebacterium casei LMG S-19264T (=DSM 44701T), isolated from a smear-ripened cheese.</title>
        <authorList>
            <consortium name="US DOE Joint Genome Institute (JGI-PGF)"/>
            <person name="Walter F."/>
            <person name="Albersmeier A."/>
            <person name="Kalinowski J."/>
            <person name="Ruckert C."/>
        </authorList>
    </citation>
    <scope>NUCLEOTIDE SEQUENCE</scope>
    <source>
        <strain evidence="2">JCM 12580</strain>
    </source>
</reference>
<evidence type="ECO:0000313" key="3">
    <source>
        <dbReference type="Proteomes" id="UP000658382"/>
    </source>
</evidence>
<name>A0A917PYU6_9BACI</name>
<reference evidence="2" key="2">
    <citation type="submission" date="2020-09" db="EMBL/GenBank/DDBJ databases">
        <authorList>
            <person name="Sun Q."/>
            <person name="Ohkuma M."/>
        </authorList>
    </citation>
    <scope>NUCLEOTIDE SEQUENCE</scope>
    <source>
        <strain evidence="2">JCM 12580</strain>
    </source>
</reference>
<dbReference type="InterPro" id="IPR016181">
    <property type="entry name" value="Acyl_CoA_acyltransferase"/>
</dbReference>
<proteinExistence type="predicted"/>
<dbReference type="AlphaFoldDB" id="A0A917PYU6"/>